<dbReference type="PROSITE" id="PS51640">
    <property type="entry name" value="MRG"/>
    <property type="match status" value="1"/>
</dbReference>
<dbReference type="GO" id="GO:0006355">
    <property type="term" value="P:regulation of DNA-templated transcription"/>
    <property type="evidence" value="ECO:0007669"/>
    <property type="project" value="InterPro"/>
</dbReference>
<organism evidence="9 10">
    <name type="scientific">Pristionchus entomophagus</name>
    <dbReference type="NCBI Taxonomy" id="358040"/>
    <lineage>
        <taxon>Eukaryota</taxon>
        <taxon>Metazoa</taxon>
        <taxon>Ecdysozoa</taxon>
        <taxon>Nematoda</taxon>
        <taxon>Chromadorea</taxon>
        <taxon>Rhabditida</taxon>
        <taxon>Rhabditina</taxon>
        <taxon>Diplogasteromorpha</taxon>
        <taxon>Diplogasteroidea</taxon>
        <taxon>Neodiplogasteridae</taxon>
        <taxon>Pristionchus</taxon>
    </lineage>
</organism>
<keyword evidence="3" id="KW-0805">Transcription regulation</keyword>
<dbReference type="GO" id="GO:0005634">
    <property type="term" value="C:nucleus"/>
    <property type="evidence" value="ECO:0007669"/>
    <property type="project" value="UniProtKB-SubCell"/>
</dbReference>
<dbReference type="Gene3D" id="1.10.274.30">
    <property type="entry name" value="MRG domain"/>
    <property type="match status" value="1"/>
</dbReference>
<dbReference type="SUPFAM" id="SSF54160">
    <property type="entry name" value="Chromo domain-like"/>
    <property type="match status" value="1"/>
</dbReference>
<dbReference type="InterPro" id="IPR038217">
    <property type="entry name" value="MRG_C_sf"/>
</dbReference>
<protein>
    <recommendedName>
        <fullName evidence="11">MRG domain-containing protein</fullName>
    </recommendedName>
</protein>
<evidence type="ECO:0000256" key="6">
    <source>
        <dbReference type="SAM" id="MobiDB-lite"/>
    </source>
</evidence>
<evidence type="ECO:0000259" key="8">
    <source>
        <dbReference type="Pfam" id="PF22732"/>
    </source>
</evidence>
<dbReference type="GO" id="GO:0006325">
    <property type="term" value="P:chromatin organization"/>
    <property type="evidence" value="ECO:0007669"/>
    <property type="project" value="UniProtKB-KW"/>
</dbReference>
<dbReference type="Proteomes" id="UP001432027">
    <property type="component" value="Unassembled WGS sequence"/>
</dbReference>
<evidence type="ECO:0000256" key="1">
    <source>
        <dbReference type="ARBA" id="ARBA00004123"/>
    </source>
</evidence>
<dbReference type="PANTHER" id="PTHR10880">
    <property type="entry name" value="MORTALITY FACTOR 4-LIKE PROTEIN"/>
    <property type="match status" value="1"/>
</dbReference>
<evidence type="ECO:0000256" key="2">
    <source>
        <dbReference type="ARBA" id="ARBA00022853"/>
    </source>
</evidence>
<dbReference type="PANTHER" id="PTHR10880:SF48">
    <property type="entry name" value="MORTALITY FACTOR 4 LIKE 2"/>
    <property type="match status" value="1"/>
</dbReference>
<evidence type="ECO:0000256" key="3">
    <source>
        <dbReference type="ARBA" id="ARBA00023015"/>
    </source>
</evidence>
<dbReference type="GO" id="GO:0035267">
    <property type="term" value="C:NuA4 histone acetyltransferase complex"/>
    <property type="evidence" value="ECO:0007669"/>
    <property type="project" value="TreeGrafter"/>
</dbReference>
<dbReference type="InterPro" id="IPR008676">
    <property type="entry name" value="MRG"/>
</dbReference>
<dbReference type="Pfam" id="PF22732">
    <property type="entry name" value="MSL3_chromo-like"/>
    <property type="match status" value="1"/>
</dbReference>
<keyword evidence="5" id="KW-0539">Nucleus</keyword>
<feature type="domain" description="MSL3 chromodomain-like" evidence="8">
    <location>
        <begin position="7"/>
        <end position="61"/>
    </location>
</feature>
<comment type="caution">
    <text evidence="9">The sequence shown here is derived from an EMBL/GenBank/DDBJ whole genome shotgun (WGS) entry which is preliminary data.</text>
</comment>
<keyword evidence="10" id="KW-1185">Reference proteome</keyword>
<feature type="domain" description="MRG" evidence="7">
    <location>
        <begin position="130"/>
        <end position="328"/>
    </location>
</feature>
<dbReference type="EMBL" id="BTSX01000004">
    <property type="protein sequence ID" value="GMS91737.1"/>
    <property type="molecule type" value="Genomic_DNA"/>
</dbReference>
<feature type="non-terminal residue" evidence="9">
    <location>
        <position position="1"/>
    </location>
</feature>
<feature type="region of interest" description="Disordered" evidence="6">
    <location>
        <begin position="84"/>
        <end position="119"/>
    </location>
</feature>
<comment type="subcellular location">
    <subcellularLocation>
        <location evidence="1">Nucleus</location>
    </subcellularLocation>
</comment>
<evidence type="ECO:0000256" key="5">
    <source>
        <dbReference type="ARBA" id="ARBA00023242"/>
    </source>
</evidence>
<name>A0AAV5T828_9BILA</name>
<keyword evidence="2" id="KW-0156">Chromatin regulator</keyword>
<dbReference type="Gene3D" id="2.30.30.140">
    <property type="match status" value="1"/>
</dbReference>
<dbReference type="AlphaFoldDB" id="A0AAV5T828"/>
<proteinExistence type="predicted"/>
<evidence type="ECO:0008006" key="11">
    <source>
        <dbReference type="Google" id="ProtNLM"/>
    </source>
</evidence>
<keyword evidence="4" id="KW-0804">Transcription</keyword>
<dbReference type="InterPro" id="IPR026541">
    <property type="entry name" value="MRG_dom"/>
</dbReference>
<accession>A0AAV5T828</accession>
<gene>
    <name evidence="9" type="ORF">PENTCL1PPCAC_13912</name>
</gene>
<evidence type="ECO:0000313" key="10">
    <source>
        <dbReference type="Proteomes" id="UP001432027"/>
    </source>
</evidence>
<sequence>VIMTTTYELNEIVMCKSTPDAKFGYPAKIQAVAKDDEGRNRYEIHYKGWNIRYDIWVEPTDVDNMLFKHTHEIEAEHKKLLDESKGKTAKKKSAESLASATSAKKQKTDRSGSAVSSQASDIRTMATMDELVTIVIPEKLKALMLDDNDLIKRQSKLAKLPAQYTVDMIIKAYADDLAGDHNMAGNDQMLVDYGNGGGKQKDEVMHKHDMVRSSKGVLDYFNVLLGSQLLYSSERAQYREFCQNPAAGAPGVKVDKKKTPELEDLTITPSSIYGLPHLVRLFVRIGPLLGQGAFGDQALVLIFKHMHDLLVFLSKNAATYHDIDRDYEVAAEPNEATIDH</sequence>
<dbReference type="InterPro" id="IPR053820">
    <property type="entry name" value="MSL3_chromo-like"/>
</dbReference>
<evidence type="ECO:0000313" key="9">
    <source>
        <dbReference type="EMBL" id="GMS91737.1"/>
    </source>
</evidence>
<dbReference type="Pfam" id="PF05712">
    <property type="entry name" value="MRG"/>
    <property type="match status" value="1"/>
</dbReference>
<dbReference type="InterPro" id="IPR016197">
    <property type="entry name" value="Chromo-like_dom_sf"/>
</dbReference>
<reference evidence="9" key="1">
    <citation type="submission" date="2023-10" db="EMBL/GenBank/DDBJ databases">
        <title>Genome assembly of Pristionchus species.</title>
        <authorList>
            <person name="Yoshida K."/>
            <person name="Sommer R.J."/>
        </authorList>
    </citation>
    <scope>NUCLEOTIDE SEQUENCE</scope>
    <source>
        <strain evidence="9">RS0144</strain>
    </source>
</reference>
<evidence type="ECO:0000259" key="7">
    <source>
        <dbReference type="Pfam" id="PF05712"/>
    </source>
</evidence>
<evidence type="ECO:0000256" key="4">
    <source>
        <dbReference type="ARBA" id="ARBA00023163"/>
    </source>
</evidence>